<comment type="caution">
    <text evidence="1">The sequence shown here is derived from an EMBL/GenBank/DDBJ whole genome shotgun (WGS) entry which is preliminary data.</text>
</comment>
<keyword evidence="2" id="KW-1185">Reference proteome</keyword>
<evidence type="ECO:0000313" key="1">
    <source>
        <dbReference type="EMBL" id="KAJ1205342.1"/>
    </source>
</evidence>
<dbReference type="Proteomes" id="UP001066276">
    <property type="component" value="Chromosome 1_2"/>
</dbReference>
<name>A0AAV7VV29_PLEWA</name>
<gene>
    <name evidence="1" type="ORF">NDU88_000777</name>
</gene>
<proteinExistence type="predicted"/>
<sequence length="156" mass="17447">MSKTYLRQAPLHPSAPDGAREAASFGAELYHISYSRQAQLDLECKGTEKSQLFCEKVSQFFKEKILKIHAEFEASIEGVEEAEMIPPEGDEGGLSARHGLMCLDRFPLMPANKIKTLLSGKDVYGGDQLWDEKELAKNEQGENGYHAVRIGQLYLK</sequence>
<protein>
    <submittedName>
        <fullName evidence="1">Uncharacterized protein</fullName>
    </submittedName>
</protein>
<dbReference type="AlphaFoldDB" id="A0AAV7VV29"/>
<accession>A0AAV7VV29</accession>
<organism evidence="1 2">
    <name type="scientific">Pleurodeles waltl</name>
    <name type="common">Iberian ribbed newt</name>
    <dbReference type="NCBI Taxonomy" id="8319"/>
    <lineage>
        <taxon>Eukaryota</taxon>
        <taxon>Metazoa</taxon>
        <taxon>Chordata</taxon>
        <taxon>Craniata</taxon>
        <taxon>Vertebrata</taxon>
        <taxon>Euteleostomi</taxon>
        <taxon>Amphibia</taxon>
        <taxon>Batrachia</taxon>
        <taxon>Caudata</taxon>
        <taxon>Salamandroidea</taxon>
        <taxon>Salamandridae</taxon>
        <taxon>Pleurodelinae</taxon>
        <taxon>Pleurodeles</taxon>
    </lineage>
</organism>
<evidence type="ECO:0000313" key="2">
    <source>
        <dbReference type="Proteomes" id="UP001066276"/>
    </source>
</evidence>
<dbReference type="EMBL" id="JANPWB010000002">
    <property type="protein sequence ID" value="KAJ1205342.1"/>
    <property type="molecule type" value="Genomic_DNA"/>
</dbReference>
<reference evidence="1" key="1">
    <citation type="journal article" date="2022" name="bioRxiv">
        <title>Sequencing and chromosome-scale assembly of the giantPleurodeles waltlgenome.</title>
        <authorList>
            <person name="Brown T."/>
            <person name="Elewa A."/>
            <person name="Iarovenko S."/>
            <person name="Subramanian E."/>
            <person name="Araus A.J."/>
            <person name="Petzold A."/>
            <person name="Susuki M."/>
            <person name="Suzuki K.-i.T."/>
            <person name="Hayashi T."/>
            <person name="Toyoda A."/>
            <person name="Oliveira C."/>
            <person name="Osipova E."/>
            <person name="Leigh N.D."/>
            <person name="Simon A."/>
            <person name="Yun M.H."/>
        </authorList>
    </citation>
    <scope>NUCLEOTIDE SEQUENCE</scope>
    <source>
        <strain evidence="1">20211129_DDA</strain>
        <tissue evidence="1">Liver</tissue>
    </source>
</reference>